<dbReference type="AlphaFoldDB" id="I3W0G9"/>
<keyword evidence="1" id="KW-0614">Plasmid</keyword>
<sequence length="41" mass="4340">MRLDQAVASLAALTSGEPLARTLDQLTAAKAQLEQQISDLT</sequence>
<organism evidence="1">
    <name type="scientific">Pseudomonas syringae</name>
    <dbReference type="NCBI Taxonomy" id="317"/>
    <lineage>
        <taxon>Bacteria</taxon>
        <taxon>Pseudomonadati</taxon>
        <taxon>Pseudomonadota</taxon>
        <taxon>Gammaproteobacteria</taxon>
        <taxon>Pseudomonadales</taxon>
        <taxon>Pseudomonadaceae</taxon>
        <taxon>Pseudomonas</taxon>
    </lineage>
</organism>
<name>I3W0G9_PSESX</name>
<dbReference type="EMBL" id="JQ418525">
    <property type="protein sequence ID" value="AFK89096.1"/>
    <property type="molecule type" value="Genomic_DNA"/>
</dbReference>
<evidence type="ECO:0000313" key="1">
    <source>
        <dbReference type="EMBL" id="AFK89096.1"/>
    </source>
</evidence>
<protein>
    <submittedName>
        <fullName evidence="1">Uncharacterized protein</fullName>
    </submittedName>
</protein>
<reference evidence="1" key="1">
    <citation type="submission" date="2012-01" db="EMBL/GenBank/DDBJ databases">
        <authorList>
            <person name="Summers A.O."/>
            <person name="Wireman J."/>
        </authorList>
    </citation>
    <scope>NUCLEOTIDE SEQUENCE</scope>
    <source>
        <strain evidence="1">B76</strain>
        <plasmid evidence="1">pB76-81</plasmid>
    </source>
</reference>
<proteinExistence type="predicted"/>
<accession>I3W0G9</accession>
<geneLocation type="plasmid" evidence="1">
    <name>pB76-81</name>
</geneLocation>